<keyword evidence="1" id="KW-1133">Transmembrane helix</keyword>
<organism evidence="2 3">
    <name type="scientific">Catenovulum adriaticum</name>
    <dbReference type="NCBI Taxonomy" id="2984846"/>
    <lineage>
        <taxon>Bacteria</taxon>
        <taxon>Pseudomonadati</taxon>
        <taxon>Pseudomonadota</taxon>
        <taxon>Gammaproteobacteria</taxon>
        <taxon>Alteromonadales</taxon>
        <taxon>Alteromonadaceae</taxon>
        <taxon>Catenovulum</taxon>
    </lineage>
</organism>
<sequence length="438" mass="48933">MKLIFSTVRKLLWLSLLSVGLFVFLVYLIRSNEALVTHSDPVSAKRVEQAKKSLHTIAHQLNNSVGEVEFTFSQPQVDALMAVASFTVPDTQFKTNLSEMGVHFAATTKLTTPYFSQYINWQCTLLPNQKKLVIERCRLGKLSLPDWLVMWGFKQTLLAVFEDKLTNNVLNMVQQAELSAKKIKIKLYIKEGMKQEVLSALHRKAASDSMVSDAIKNNVNAQKVAVYIDELQQLIDDFKEQPVANSLAFYIGKMFYLAQLRTPVSDASTENQAVLWALATTFGNKRFGHFVGIDRSILNQLKRPSVQLSGRDDLALHFLYSAVLERVVKLQMGLKVGELKELLDSNTGGSGFSFADLTADKAGLAFADTILNYPLKSQKVLAGITDETIFFPSISGLIEGLTEAKFNQDYGSTESAEYKQVAAQIDKRIAVLPLYQVR</sequence>
<gene>
    <name evidence="2" type="ORF">OLW01_00610</name>
</gene>
<evidence type="ECO:0000256" key="1">
    <source>
        <dbReference type="SAM" id="Phobius"/>
    </source>
</evidence>
<protein>
    <submittedName>
        <fullName evidence="2">Uncharacterized protein</fullName>
    </submittedName>
</protein>
<dbReference type="EMBL" id="CP109965">
    <property type="protein sequence ID" value="WAJ70352.1"/>
    <property type="molecule type" value="Genomic_DNA"/>
</dbReference>
<keyword evidence="1" id="KW-0812">Transmembrane</keyword>
<evidence type="ECO:0000313" key="3">
    <source>
        <dbReference type="Proteomes" id="UP001163726"/>
    </source>
</evidence>
<reference evidence="2" key="1">
    <citation type="submission" date="2022-10" db="EMBL/GenBank/DDBJ databases">
        <title>Catenovulum adriacola sp. nov. isolated in the Harbour of Susak.</title>
        <authorList>
            <person name="Schoch T."/>
            <person name="Reich S.J."/>
            <person name="Stoeferle S."/>
            <person name="Flaiz M."/>
            <person name="Kazda M."/>
            <person name="Riedel C.U."/>
            <person name="Duerre P."/>
        </authorList>
    </citation>
    <scope>NUCLEOTIDE SEQUENCE</scope>
    <source>
        <strain evidence="2">TS8</strain>
    </source>
</reference>
<keyword evidence="1" id="KW-0472">Membrane</keyword>
<proteinExistence type="predicted"/>
<feature type="transmembrane region" description="Helical" evidence="1">
    <location>
        <begin position="12"/>
        <end position="29"/>
    </location>
</feature>
<keyword evidence="3" id="KW-1185">Reference proteome</keyword>
<dbReference type="Proteomes" id="UP001163726">
    <property type="component" value="Chromosome"/>
</dbReference>
<evidence type="ECO:0000313" key="2">
    <source>
        <dbReference type="EMBL" id="WAJ70352.1"/>
    </source>
</evidence>
<name>A0ABY7AM72_9ALTE</name>
<dbReference type="RefSeq" id="WP_268074654.1">
    <property type="nucleotide sequence ID" value="NZ_CP109965.1"/>
</dbReference>
<accession>A0ABY7AM72</accession>